<sequence length="435" mass="47574">MRKIILLSAGIVLTIGLISAIAVYRTHLRGVWPAFSQPEQDIVQLLEESTSTPIETPRTQTKTQEPEQQSQGPLILPRGFFISIFAKDLADPRVLAFDPNGILLASITAQGKVVALIDKNNDGKSEETRVIANGLNRPHGIAVECVQNACKLYIAENDKVSGFDYALATLTATQKRVIAPLPTGGGHFTRTLLPYGNSLLVSVGSSCNVCVETDQNRAKILEIDIASGGVKTFATGLRNAVFMAFHPFTREIWATEMGRDLLGDDTPPDEINIIKKDANYGWPICYGKNIHDTGFDKNTYIRNPCMEPFETQSYIDIPAHSAPLGLAFIPDSWPAEYRNDLLIAYHGSWNRSVPTGYKIVRMKLDANGTYQGVEDFITGWLVLSSAEGFTPSEVEGLIKNSAALGRPVDILFASSGTAYISDDKAGVIYRLQPPK</sequence>
<reference evidence="3 4" key="1">
    <citation type="journal article" date="2016" name="Nat. Commun.">
        <title>Thousands of microbial genomes shed light on interconnected biogeochemical processes in an aquifer system.</title>
        <authorList>
            <person name="Anantharaman K."/>
            <person name="Brown C.T."/>
            <person name="Hug L.A."/>
            <person name="Sharon I."/>
            <person name="Castelle C.J."/>
            <person name="Probst A.J."/>
            <person name="Thomas B.C."/>
            <person name="Singh A."/>
            <person name="Wilkins M.J."/>
            <person name="Karaoz U."/>
            <person name="Brodie E.L."/>
            <person name="Williams K.H."/>
            <person name="Hubbard S.S."/>
            <person name="Banfield J.F."/>
        </authorList>
    </citation>
    <scope>NUCLEOTIDE SEQUENCE [LARGE SCALE GENOMIC DNA]</scope>
</reference>
<dbReference type="InterPro" id="IPR011042">
    <property type="entry name" value="6-blade_b-propeller_TolB-like"/>
</dbReference>
<evidence type="ECO:0000313" key="3">
    <source>
        <dbReference type="EMBL" id="OGM94611.1"/>
    </source>
</evidence>
<dbReference type="AlphaFoldDB" id="A0A1F8E1A8"/>
<dbReference type="Proteomes" id="UP000179057">
    <property type="component" value="Unassembled WGS sequence"/>
</dbReference>
<evidence type="ECO:0000259" key="2">
    <source>
        <dbReference type="Pfam" id="PF22807"/>
    </source>
</evidence>
<name>A0A1F8E1A8_9BACT</name>
<gene>
    <name evidence="3" type="ORF">A2610_01360</name>
</gene>
<comment type="caution">
    <text evidence="3">The sequence shown here is derived from an EMBL/GenBank/DDBJ whole genome shotgun (WGS) entry which is preliminary data.</text>
</comment>
<feature type="region of interest" description="Disordered" evidence="1">
    <location>
        <begin position="50"/>
        <end position="71"/>
    </location>
</feature>
<dbReference type="InterPro" id="IPR011041">
    <property type="entry name" value="Quinoprot_gluc/sorb_DH_b-prop"/>
</dbReference>
<protein>
    <recommendedName>
        <fullName evidence="2">Pyrroloquinoline quinone-dependent pyranose dehydrogenase beta-propeller domain-containing protein</fullName>
    </recommendedName>
</protein>
<accession>A0A1F8E1A8</accession>
<proteinExistence type="predicted"/>
<evidence type="ECO:0000313" key="4">
    <source>
        <dbReference type="Proteomes" id="UP000179057"/>
    </source>
</evidence>
<dbReference type="SUPFAM" id="SSF50952">
    <property type="entry name" value="Soluble quinoprotein glucose dehydrogenase"/>
    <property type="match status" value="1"/>
</dbReference>
<dbReference type="Gene3D" id="2.120.10.30">
    <property type="entry name" value="TolB, C-terminal domain"/>
    <property type="match status" value="1"/>
</dbReference>
<dbReference type="InterPro" id="IPR054539">
    <property type="entry name" value="Beta-prop_PDH"/>
</dbReference>
<dbReference type="EMBL" id="MGIV01000012">
    <property type="protein sequence ID" value="OGM94611.1"/>
    <property type="molecule type" value="Genomic_DNA"/>
</dbReference>
<organism evidence="3 4">
    <name type="scientific">Candidatus Wolfebacteria bacterium RIFOXYD1_FULL_48_65</name>
    <dbReference type="NCBI Taxonomy" id="1802561"/>
    <lineage>
        <taxon>Bacteria</taxon>
        <taxon>Candidatus Wolfeibacteriota</taxon>
    </lineage>
</organism>
<evidence type="ECO:0000256" key="1">
    <source>
        <dbReference type="SAM" id="MobiDB-lite"/>
    </source>
</evidence>
<feature type="domain" description="Pyrroloquinoline quinone-dependent pyranose dehydrogenase beta-propeller" evidence="2">
    <location>
        <begin position="77"/>
        <end position="432"/>
    </location>
</feature>
<dbReference type="PANTHER" id="PTHR19328:SF53">
    <property type="entry name" value="MEMBRANE PROTEIN"/>
    <property type="match status" value="1"/>
</dbReference>
<dbReference type="Pfam" id="PF22807">
    <property type="entry name" value="TrAA12"/>
    <property type="match status" value="1"/>
</dbReference>
<dbReference type="PANTHER" id="PTHR19328">
    <property type="entry name" value="HEDGEHOG-INTERACTING PROTEIN"/>
    <property type="match status" value="1"/>
</dbReference>